<feature type="region of interest" description="Disordered" evidence="11">
    <location>
        <begin position="187"/>
        <end position="255"/>
    </location>
</feature>
<dbReference type="InterPro" id="IPR019385">
    <property type="entry name" value="PHAX_RNA-binding_domain"/>
</dbReference>
<evidence type="ECO:0000256" key="10">
    <source>
        <dbReference type="ARBA" id="ARBA00030834"/>
    </source>
</evidence>
<dbReference type="GO" id="GO:0006408">
    <property type="term" value="P:snRNA export from nucleus"/>
    <property type="evidence" value="ECO:0007669"/>
    <property type="project" value="InterPro"/>
</dbReference>
<dbReference type="Pfam" id="PF10258">
    <property type="entry name" value="PHAX_RNA-bd"/>
    <property type="match status" value="1"/>
</dbReference>
<feature type="region of interest" description="Disordered" evidence="11">
    <location>
        <begin position="1"/>
        <end position="109"/>
    </location>
</feature>
<dbReference type="InterPro" id="IPR038092">
    <property type="entry name" value="PHAX_RNA-binding_sf"/>
</dbReference>
<evidence type="ECO:0000256" key="3">
    <source>
        <dbReference type="ARBA" id="ARBA00006094"/>
    </source>
</evidence>
<dbReference type="GO" id="GO:0003723">
    <property type="term" value="F:RNA binding"/>
    <property type="evidence" value="ECO:0007669"/>
    <property type="project" value="UniProtKB-KW"/>
</dbReference>
<evidence type="ECO:0000256" key="1">
    <source>
        <dbReference type="ARBA" id="ARBA00004123"/>
    </source>
</evidence>
<evidence type="ECO:0000256" key="9">
    <source>
        <dbReference type="ARBA" id="ARBA00023242"/>
    </source>
</evidence>
<feature type="compositionally biased region" description="Basic and acidic residues" evidence="11">
    <location>
        <begin position="92"/>
        <end position="103"/>
    </location>
</feature>
<organism evidence="13 14">
    <name type="scientific">Glossina pallidipes</name>
    <name type="common">Tsetse fly</name>
    <dbReference type="NCBI Taxonomy" id="7398"/>
    <lineage>
        <taxon>Eukaryota</taxon>
        <taxon>Metazoa</taxon>
        <taxon>Ecdysozoa</taxon>
        <taxon>Arthropoda</taxon>
        <taxon>Hexapoda</taxon>
        <taxon>Insecta</taxon>
        <taxon>Pterygota</taxon>
        <taxon>Neoptera</taxon>
        <taxon>Endopterygota</taxon>
        <taxon>Diptera</taxon>
        <taxon>Brachycera</taxon>
        <taxon>Muscomorpha</taxon>
        <taxon>Hippoboscoidea</taxon>
        <taxon>Glossinidae</taxon>
        <taxon>Glossina</taxon>
    </lineage>
</organism>
<reference evidence="13" key="2">
    <citation type="submission" date="2020-05" db="UniProtKB">
        <authorList>
            <consortium name="EnsemblMetazoa"/>
        </authorList>
    </citation>
    <scope>IDENTIFICATION</scope>
    <source>
        <strain evidence="13">IAEA</strain>
    </source>
</reference>
<keyword evidence="8" id="KW-0653">Protein transport</keyword>
<evidence type="ECO:0000256" key="2">
    <source>
        <dbReference type="ARBA" id="ARBA00004496"/>
    </source>
</evidence>
<evidence type="ECO:0000256" key="4">
    <source>
        <dbReference type="ARBA" id="ARBA00016856"/>
    </source>
</evidence>
<accession>A0A1A9ZUX2</accession>
<dbReference type="PANTHER" id="PTHR13135">
    <property type="entry name" value="CYTOSOLIC RESINIFERATOXIN BINDING PROTEIN RBP-26"/>
    <property type="match status" value="1"/>
</dbReference>
<protein>
    <recommendedName>
        <fullName evidence="4">Phosphorylated adapter RNA export protein</fullName>
    </recommendedName>
    <alternativeName>
        <fullName evidence="10">RNA U small nuclear RNA export adapter protein</fullName>
    </alternativeName>
</protein>
<dbReference type="AlphaFoldDB" id="A0A1A9ZUX2"/>
<dbReference type="InterPro" id="IPR039047">
    <property type="entry name" value="PHAX"/>
</dbReference>
<feature type="compositionally biased region" description="Acidic residues" evidence="11">
    <location>
        <begin position="12"/>
        <end position="24"/>
    </location>
</feature>
<feature type="compositionally biased region" description="Low complexity" evidence="11">
    <location>
        <begin position="40"/>
        <end position="55"/>
    </location>
</feature>
<feature type="compositionally biased region" description="Basic and acidic residues" evidence="11">
    <location>
        <begin position="220"/>
        <end position="233"/>
    </location>
</feature>
<dbReference type="Proteomes" id="UP000092445">
    <property type="component" value="Unassembled WGS sequence"/>
</dbReference>
<evidence type="ECO:0000256" key="6">
    <source>
        <dbReference type="ARBA" id="ARBA00022490"/>
    </source>
</evidence>
<reference evidence="14" key="1">
    <citation type="submission" date="2014-03" db="EMBL/GenBank/DDBJ databases">
        <authorList>
            <person name="Aksoy S."/>
            <person name="Warren W."/>
            <person name="Wilson R.K."/>
        </authorList>
    </citation>
    <scope>NUCLEOTIDE SEQUENCE [LARGE SCALE GENOMIC DNA]</scope>
    <source>
        <strain evidence="14">IAEA</strain>
    </source>
</reference>
<evidence type="ECO:0000259" key="12">
    <source>
        <dbReference type="Pfam" id="PF10258"/>
    </source>
</evidence>
<evidence type="ECO:0000313" key="14">
    <source>
        <dbReference type="Proteomes" id="UP000092445"/>
    </source>
</evidence>
<keyword evidence="6" id="KW-0963">Cytoplasm</keyword>
<keyword evidence="7" id="KW-0694">RNA-binding</keyword>
<comment type="subcellular location">
    <subcellularLocation>
        <location evidence="2">Cytoplasm</location>
    </subcellularLocation>
    <subcellularLocation>
        <location evidence="1">Nucleus</location>
    </subcellularLocation>
</comment>
<dbReference type="EnsemblMetazoa" id="GPAI025853-RA">
    <property type="protein sequence ID" value="GPAI025853-PA"/>
    <property type="gene ID" value="GPAI025853"/>
</dbReference>
<keyword evidence="5" id="KW-0813">Transport</keyword>
<evidence type="ECO:0000256" key="8">
    <source>
        <dbReference type="ARBA" id="ARBA00022927"/>
    </source>
</evidence>
<evidence type="ECO:0000256" key="11">
    <source>
        <dbReference type="SAM" id="MobiDB-lite"/>
    </source>
</evidence>
<dbReference type="STRING" id="7398.A0A1A9ZUX2"/>
<dbReference type="GO" id="GO:0015031">
    <property type="term" value="P:protein transport"/>
    <property type="evidence" value="ECO:0007669"/>
    <property type="project" value="UniProtKB-KW"/>
</dbReference>
<feature type="compositionally biased region" description="Low complexity" evidence="11">
    <location>
        <begin position="76"/>
        <end position="86"/>
    </location>
</feature>
<feature type="compositionally biased region" description="Low complexity" evidence="11">
    <location>
        <begin position="239"/>
        <end position="250"/>
    </location>
</feature>
<name>A0A1A9ZUX2_GLOPL</name>
<dbReference type="GO" id="GO:0005634">
    <property type="term" value="C:nucleus"/>
    <property type="evidence" value="ECO:0007669"/>
    <property type="project" value="UniProtKB-SubCell"/>
</dbReference>
<comment type="similarity">
    <text evidence="3">Belongs to the PHAX family.</text>
</comment>
<evidence type="ECO:0000313" key="13">
    <source>
        <dbReference type="EnsemblMetazoa" id="GPAI025853-PA"/>
    </source>
</evidence>
<evidence type="ECO:0000256" key="7">
    <source>
        <dbReference type="ARBA" id="ARBA00022884"/>
    </source>
</evidence>
<evidence type="ECO:0000256" key="5">
    <source>
        <dbReference type="ARBA" id="ARBA00022448"/>
    </source>
</evidence>
<dbReference type="Gene3D" id="1.10.10.1440">
    <property type="entry name" value="PHAX RNA-binding domain"/>
    <property type="match status" value="1"/>
</dbReference>
<dbReference type="VEuPathDB" id="VectorBase:GPAI025853"/>
<dbReference type="FunFam" id="1.10.10.1440:FF:000001">
    <property type="entry name" value="phosphorylated adapter RNA export protein-like"/>
    <property type="match status" value="1"/>
</dbReference>
<sequence length="478" mass="54261">MMDQEVLPTYDVDLEEGEVSDSTDEVYTPLPRPSSLGTKASGTPTPTSASSATRPLQMDDDGDNNDNEQRNDSDVDSNTDASSSSDESSDTCLKKLTPDEKNKNKTRRHCKRIKRTVMVRIEPNSDNNDQMKARFKKYDIWTAALQEEALTETMRSCDVTQNGFSDRNVENYDFSLRYRLNGENSLKRRLSNSTDDLSEGENQPHLKRMKRSTRGTIFQEQRKSFRDRLGKRDQHGRRGSSTTSGSDSNSYEPRCIEDLDDVGGRETVDVAREMAKKLHEDKDELLARIIEVLGIELPFEIYKETQRIEAEGGMTIKNGKRRRTPGGVFLFLLKHHDSVSAEDQKAIFSEDRLKIQKKHKDLKSIMRERKVEELKKRLSEQGTELTSLSVRRDHMILGEDVNQKPQDGNLSNPPPSPEAVQQSPDYKSLAINHVSSEDDVTDKPSTSQQDQVIGTASKELLEYENDILDLNCGDMDLF</sequence>
<feature type="domain" description="Phosphorylated adapter RNA export protein RNA-binding" evidence="12">
    <location>
        <begin position="270"/>
        <end position="352"/>
    </location>
</feature>
<keyword evidence="9" id="KW-0539">Nucleus</keyword>
<dbReference type="GO" id="GO:0005737">
    <property type="term" value="C:cytoplasm"/>
    <property type="evidence" value="ECO:0007669"/>
    <property type="project" value="UniProtKB-SubCell"/>
</dbReference>
<dbReference type="PANTHER" id="PTHR13135:SF0">
    <property type="entry name" value="PHOSPHORYLATED ADAPTER RNA EXPORT PROTEIN"/>
    <property type="match status" value="1"/>
</dbReference>
<proteinExistence type="inferred from homology"/>
<feature type="region of interest" description="Disordered" evidence="11">
    <location>
        <begin position="382"/>
        <end position="425"/>
    </location>
</feature>
<keyword evidence="14" id="KW-1185">Reference proteome</keyword>